<proteinExistence type="predicted"/>
<protein>
    <submittedName>
        <fullName evidence="1">Uncharacterized protein</fullName>
    </submittedName>
</protein>
<evidence type="ECO:0000313" key="1">
    <source>
        <dbReference type="EMBL" id="CAD8072089.1"/>
    </source>
</evidence>
<reference evidence="1" key="1">
    <citation type="submission" date="2021-01" db="EMBL/GenBank/DDBJ databases">
        <authorList>
            <consortium name="Genoscope - CEA"/>
            <person name="William W."/>
        </authorList>
    </citation>
    <scope>NUCLEOTIDE SEQUENCE</scope>
</reference>
<comment type="caution">
    <text evidence="1">The sequence shown here is derived from an EMBL/GenBank/DDBJ whole genome shotgun (WGS) entry which is preliminary data.</text>
</comment>
<accession>A0A8S1LXX2</accession>
<keyword evidence="2" id="KW-1185">Reference proteome</keyword>
<dbReference type="EMBL" id="CAJJDN010000028">
    <property type="protein sequence ID" value="CAD8072089.1"/>
    <property type="molecule type" value="Genomic_DNA"/>
</dbReference>
<dbReference type="Proteomes" id="UP000692954">
    <property type="component" value="Unassembled WGS sequence"/>
</dbReference>
<organism evidence="1 2">
    <name type="scientific">Paramecium sonneborni</name>
    <dbReference type="NCBI Taxonomy" id="65129"/>
    <lineage>
        <taxon>Eukaryota</taxon>
        <taxon>Sar</taxon>
        <taxon>Alveolata</taxon>
        <taxon>Ciliophora</taxon>
        <taxon>Intramacronucleata</taxon>
        <taxon>Oligohymenophorea</taxon>
        <taxon>Peniculida</taxon>
        <taxon>Parameciidae</taxon>
        <taxon>Paramecium</taxon>
    </lineage>
</organism>
<sequence length="36" mass="4260">MDLLNLVQLAIDISLARDNYCEEIKKLRIQKCFVIH</sequence>
<gene>
    <name evidence="1" type="ORF">PSON_ATCC_30995.1.T0280416</name>
</gene>
<dbReference type="AlphaFoldDB" id="A0A8S1LXX2"/>
<name>A0A8S1LXX2_9CILI</name>
<evidence type="ECO:0000313" key="2">
    <source>
        <dbReference type="Proteomes" id="UP000692954"/>
    </source>
</evidence>